<organism evidence="1 2">
    <name type="scientific">Mucuna pruriens</name>
    <name type="common">Velvet bean</name>
    <name type="synonym">Dolichos pruriens</name>
    <dbReference type="NCBI Taxonomy" id="157652"/>
    <lineage>
        <taxon>Eukaryota</taxon>
        <taxon>Viridiplantae</taxon>
        <taxon>Streptophyta</taxon>
        <taxon>Embryophyta</taxon>
        <taxon>Tracheophyta</taxon>
        <taxon>Spermatophyta</taxon>
        <taxon>Magnoliopsida</taxon>
        <taxon>eudicotyledons</taxon>
        <taxon>Gunneridae</taxon>
        <taxon>Pentapetalae</taxon>
        <taxon>rosids</taxon>
        <taxon>fabids</taxon>
        <taxon>Fabales</taxon>
        <taxon>Fabaceae</taxon>
        <taxon>Papilionoideae</taxon>
        <taxon>50 kb inversion clade</taxon>
        <taxon>NPAAA clade</taxon>
        <taxon>indigoferoid/millettioid clade</taxon>
        <taxon>Phaseoleae</taxon>
        <taxon>Mucuna</taxon>
    </lineage>
</organism>
<feature type="non-terminal residue" evidence="1">
    <location>
        <position position="1"/>
    </location>
</feature>
<comment type="caution">
    <text evidence="1">The sequence shown here is derived from an EMBL/GenBank/DDBJ whole genome shotgun (WGS) entry which is preliminary data.</text>
</comment>
<proteinExistence type="predicted"/>
<reference evidence="1" key="1">
    <citation type="submission" date="2018-05" db="EMBL/GenBank/DDBJ databases">
        <title>Draft genome of Mucuna pruriens seed.</title>
        <authorList>
            <person name="Nnadi N.E."/>
            <person name="Vos R."/>
            <person name="Hasami M.H."/>
            <person name="Devisetty U.K."/>
            <person name="Aguiy J.C."/>
        </authorList>
    </citation>
    <scope>NUCLEOTIDE SEQUENCE [LARGE SCALE GENOMIC DNA]</scope>
    <source>
        <strain evidence="1">JCA_2017</strain>
    </source>
</reference>
<sequence length="80" mass="8778">MLPPKGLVLSTKNATPKLAVKLFSAVAVRTVAEVEWRVKAGVRGMKNRAIENVTSKITHSPRNAKKVMAVLYRGDDDSFL</sequence>
<protein>
    <submittedName>
        <fullName evidence="1">Uncharacterized protein</fullName>
    </submittedName>
</protein>
<gene>
    <name evidence="1" type="ORF">CR513_60019</name>
</gene>
<dbReference type="AlphaFoldDB" id="A0A371E6Q7"/>
<accession>A0A371E6Q7</accession>
<evidence type="ECO:0000313" key="1">
    <source>
        <dbReference type="EMBL" id="RDX61726.1"/>
    </source>
</evidence>
<dbReference type="Proteomes" id="UP000257109">
    <property type="component" value="Unassembled WGS sequence"/>
</dbReference>
<evidence type="ECO:0000313" key="2">
    <source>
        <dbReference type="Proteomes" id="UP000257109"/>
    </source>
</evidence>
<keyword evidence="2" id="KW-1185">Reference proteome</keyword>
<dbReference type="EMBL" id="QJKJ01015956">
    <property type="protein sequence ID" value="RDX61726.1"/>
    <property type="molecule type" value="Genomic_DNA"/>
</dbReference>
<name>A0A371E6Q7_MUCPR</name>